<evidence type="ECO:0000313" key="1">
    <source>
        <dbReference type="EMBL" id="GBN12343.1"/>
    </source>
</evidence>
<keyword evidence="2" id="KW-1185">Reference proteome</keyword>
<protein>
    <submittedName>
        <fullName evidence="1">Uncharacterized protein</fullName>
    </submittedName>
</protein>
<name>A0A4Y2LEI7_ARAVE</name>
<sequence length="96" mass="10824">MEQISVAGGRNLALKVIATDTQKPQWDSKKYHFYPTGSSPFFMVLEQHAKGGHFKIFLTFYSERVLPEKQKEWVAAIDTPQVGHGELPQNPIPVNA</sequence>
<organism evidence="1 2">
    <name type="scientific">Araneus ventricosus</name>
    <name type="common">Orbweaver spider</name>
    <name type="synonym">Epeira ventricosa</name>
    <dbReference type="NCBI Taxonomy" id="182803"/>
    <lineage>
        <taxon>Eukaryota</taxon>
        <taxon>Metazoa</taxon>
        <taxon>Ecdysozoa</taxon>
        <taxon>Arthropoda</taxon>
        <taxon>Chelicerata</taxon>
        <taxon>Arachnida</taxon>
        <taxon>Araneae</taxon>
        <taxon>Araneomorphae</taxon>
        <taxon>Entelegynae</taxon>
        <taxon>Araneoidea</taxon>
        <taxon>Araneidae</taxon>
        <taxon>Araneus</taxon>
    </lineage>
</organism>
<proteinExistence type="predicted"/>
<evidence type="ECO:0000313" key="2">
    <source>
        <dbReference type="Proteomes" id="UP000499080"/>
    </source>
</evidence>
<dbReference type="Proteomes" id="UP000499080">
    <property type="component" value="Unassembled WGS sequence"/>
</dbReference>
<reference evidence="1 2" key="1">
    <citation type="journal article" date="2019" name="Sci. Rep.">
        <title>Orb-weaving spider Araneus ventricosus genome elucidates the spidroin gene catalogue.</title>
        <authorList>
            <person name="Kono N."/>
            <person name="Nakamura H."/>
            <person name="Ohtoshi R."/>
            <person name="Moran D.A.P."/>
            <person name="Shinohara A."/>
            <person name="Yoshida Y."/>
            <person name="Fujiwara M."/>
            <person name="Mori M."/>
            <person name="Tomita M."/>
            <person name="Arakawa K."/>
        </authorList>
    </citation>
    <scope>NUCLEOTIDE SEQUENCE [LARGE SCALE GENOMIC DNA]</scope>
</reference>
<dbReference type="EMBL" id="BGPR01005670">
    <property type="protein sequence ID" value="GBN12343.1"/>
    <property type="molecule type" value="Genomic_DNA"/>
</dbReference>
<comment type="caution">
    <text evidence="1">The sequence shown here is derived from an EMBL/GenBank/DDBJ whole genome shotgun (WGS) entry which is preliminary data.</text>
</comment>
<accession>A0A4Y2LEI7</accession>
<dbReference type="AlphaFoldDB" id="A0A4Y2LEI7"/>
<gene>
    <name evidence="1" type="ORF">AVEN_51587_1</name>
</gene>